<gene>
    <name evidence="3" type="ORF">GCM10017600_77580</name>
</gene>
<dbReference type="InterPro" id="IPR001173">
    <property type="entry name" value="Glyco_trans_2-like"/>
</dbReference>
<dbReference type="Pfam" id="PF00535">
    <property type="entry name" value="Glycos_transf_2"/>
    <property type="match status" value="1"/>
</dbReference>
<sequence>MDLSVVVVTYHSKDYVGGCLDALAEATKGLEAEVVVVDNASSDGTAETVRSLAPWARVVARDVNDGFAGGCHAGADVATGRHLLFLNPDAIVSADTLTTLLEYAGRHPEAGIVGGRQVTESGGSDPRSWWNRPDLWSAICFAVGLSTVFPGNRLFDREPPRAWSGDPEEEFPVPVVSGAMMLVERRLWDRLGGFDRAFFMYGEDADLCLRAAKAGYRPRVTAAAVYLHPGGMSSSSARKLLLLFTGKVSVVRRHFPPGLRRIGAGLLLFGVWLRATMGRWVGGLDAERRGRRSVGGQEWSQLWADRAKWRAGWKGSQ</sequence>
<protein>
    <recommendedName>
        <fullName evidence="1 2">Glycosyltransferase 2-like domain-containing protein</fullName>
    </recommendedName>
</protein>
<dbReference type="InterPro" id="IPR029044">
    <property type="entry name" value="Nucleotide-diphossugar_trans"/>
</dbReference>
<dbReference type="SUPFAM" id="SSF53448">
    <property type="entry name" value="Nucleotide-diphospho-sugar transferases"/>
    <property type="match status" value="1"/>
</dbReference>
<dbReference type="Pfam" id="PF13632">
    <property type="entry name" value="Glyco_trans_2_3"/>
    <property type="match status" value="1"/>
</dbReference>
<dbReference type="PANTHER" id="PTHR43179">
    <property type="entry name" value="RHAMNOSYLTRANSFERASE WBBL"/>
    <property type="match status" value="1"/>
</dbReference>
<dbReference type="RefSeq" id="WP_271222587.1">
    <property type="nucleotide sequence ID" value="NZ_BAAAVD010000033.1"/>
</dbReference>
<dbReference type="Proteomes" id="UP001143474">
    <property type="component" value="Unassembled WGS sequence"/>
</dbReference>
<dbReference type="Gene3D" id="3.90.550.10">
    <property type="entry name" value="Spore Coat Polysaccharide Biosynthesis Protein SpsA, Chain A"/>
    <property type="match status" value="1"/>
</dbReference>
<dbReference type="AlphaFoldDB" id="A0A9W6IAB4"/>
<name>A0A9W6IAB4_9ACTN</name>
<organism evidence="3 4">
    <name type="scientific">Streptosporangium carneum</name>
    <dbReference type="NCBI Taxonomy" id="47481"/>
    <lineage>
        <taxon>Bacteria</taxon>
        <taxon>Bacillati</taxon>
        <taxon>Actinomycetota</taxon>
        <taxon>Actinomycetes</taxon>
        <taxon>Streptosporangiales</taxon>
        <taxon>Streptosporangiaceae</taxon>
        <taxon>Streptosporangium</taxon>
    </lineage>
</organism>
<reference evidence="3" key="2">
    <citation type="submission" date="2023-01" db="EMBL/GenBank/DDBJ databases">
        <authorList>
            <person name="Sun Q."/>
            <person name="Evtushenko L."/>
        </authorList>
    </citation>
    <scope>NUCLEOTIDE SEQUENCE</scope>
    <source>
        <strain evidence="3">VKM Ac-2007</strain>
    </source>
</reference>
<proteinExistence type="predicted"/>
<dbReference type="CDD" id="cd04186">
    <property type="entry name" value="GT_2_like_c"/>
    <property type="match status" value="1"/>
</dbReference>
<reference evidence="3" key="1">
    <citation type="journal article" date="2014" name="Int. J. Syst. Evol. Microbiol.">
        <title>Complete genome sequence of Corynebacterium casei LMG S-19264T (=DSM 44701T), isolated from a smear-ripened cheese.</title>
        <authorList>
            <consortium name="US DOE Joint Genome Institute (JGI-PGF)"/>
            <person name="Walter F."/>
            <person name="Albersmeier A."/>
            <person name="Kalinowski J."/>
            <person name="Ruckert C."/>
        </authorList>
    </citation>
    <scope>NUCLEOTIDE SEQUENCE</scope>
    <source>
        <strain evidence="3">VKM Ac-2007</strain>
    </source>
</reference>
<keyword evidence="4" id="KW-1185">Reference proteome</keyword>
<evidence type="ECO:0000259" key="1">
    <source>
        <dbReference type="Pfam" id="PF00535"/>
    </source>
</evidence>
<feature type="domain" description="Glycosyltransferase 2-like" evidence="1">
    <location>
        <begin position="4"/>
        <end position="128"/>
    </location>
</feature>
<comment type="caution">
    <text evidence="3">The sequence shown here is derived from an EMBL/GenBank/DDBJ whole genome shotgun (WGS) entry which is preliminary data.</text>
</comment>
<dbReference type="PANTHER" id="PTHR43179:SF7">
    <property type="entry name" value="RHAMNOSYLTRANSFERASE WBBL"/>
    <property type="match status" value="1"/>
</dbReference>
<dbReference type="EMBL" id="BSEV01000031">
    <property type="protein sequence ID" value="GLK14346.1"/>
    <property type="molecule type" value="Genomic_DNA"/>
</dbReference>
<evidence type="ECO:0000259" key="2">
    <source>
        <dbReference type="Pfam" id="PF13632"/>
    </source>
</evidence>
<evidence type="ECO:0000313" key="4">
    <source>
        <dbReference type="Proteomes" id="UP001143474"/>
    </source>
</evidence>
<accession>A0A9W6IAB4</accession>
<evidence type="ECO:0000313" key="3">
    <source>
        <dbReference type="EMBL" id="GLK14346.1"/>
    </source>
</evidence>
<feature type="domain" description="Glycosyltransferase 2-like" evidence="2">
    <location>
        <begin position="171"/>
        <end position="225"/>
    </location>
</feature>